<comment type="caution">
    <text evidence="1">The sequence shown here is derived from an EMBL/GenBank/DDBJ whole genome shotgun (WGS) entry which is preliminary data.</text>
</comment>
<dbReference type="EMBL" id="BQXO01000001">
    <property type="protein sequence ID" value="GKT05308.1"/>
    <property type="molecule type" value="Genomic_DNA"/>
</dbReference>
<proteinExistence type="predicted"/>
<gene>
    <name evidence="1" type="ORF">JCM31185_05970</name>
</gene>
<reference evidence="1 2" key="1">
    <citation type="submission" date="2022-03" db="EMBL/GenBank/DDBJ databases">
        <title>Draft genome sequence of Furfurilactobacillus curtus JCM 31185.</title>
        <authorList>
            <person name="Suzuki S."/>
            <person name="Endo A."/>
            <person name="Kajikawa A."/>
        </authorList>
    </citation>
    <scope>NUCLEOTIDE SEQUENCE [LARGE SCALE GENOMIC DNA]</scope>
    <source>
        <strain evidence="1 2">JCM 31185</strain>
    </source>
</reference>
<evidence type="ECO:0000313" key="1">
    <source>
        <dbReference type="EMBL" id="GKT05308.1"/>
    </source>
</evidence>
<evidence type="ECO:0000313" key="2">
    <source>
        <dbReference type="Proteomes" id="UP001628078"/>
    </source>
</evidence>
<organism evidence="1 2">
    <name type="scientific">Furfurilactobacillus curtus</name>
    <dbReference type="NCBI Taxonomy" id="1746200"/>
    <lineage>
        <taxon>Bacteria</taxon>
        <taxon>Bacillati</taxon>
        <taxon>Bacillota</taxon>
        <taxon>Bacilli</taxon>
        <taxon>Lactobacillales</taxon>
        <taxon>Lactobacillaceae</taxon>
        <taxon>Furfurilactobacillus</taxon>
    </lineage>
</organism>
<dbReference type="Gene3D" id="3.40.30.10">
    <property type="entry name" value="Glutaredoxin"/>
    <property type="match status" value="1"/>
</dbReference>
<accession>A0ABQ5JM22</accession>
<keyword evidence="2" id="KW-1185">Reference proteome</keyword>
<dbReference type="RefSeq" id="WP_407882557.1">
    <property type="nucleotide sequence ID" value="NZ_BQXO01000001.1"/>
</dbReference>
<sequence length="207" mass="23873">MLEVYLFVNPLGDQCYTCERQINQISAQTHRKLQIQFVPMVNLQTISETFHRLNPQHPDLTRNALAEQLYHIILDYKAASFQGKRLGRQFFLRLQDHILVQEETYTPALGLQVAHELALDMEMFTEDRRSKLAEDAFSADQRLVSEMGIEHPSETVIFDVDDFDCGLLMENFDFDTLLEISNHPANSPLANFSSNKSTQQKANLRIL</sequence>
<protein>
    <submittedName>
        <fullName evidence="1">DsbA family protein</fullName>
    </submittedName>
</protein>
<dbReference type="Pfam" id="PF13743">
    <property type="entry name" value="Thioredoxin_5"/>
    <property type="match status" value="1"/>
</dbReference>
<dbReference type="Proteomes" id="UP001628078">
    <property type="component" value="Unassembled WGS sequence"/>
</dbReference>
<name>A0ABQ5JM22_9LACO</name>